<accession>A0A921NTC3</accession>
<dbReference type="PANTHER" id="PTHR38342">
    <property type="entry name" value="SLR5037 PROTEIN"/>
    <property type="match status" value="1"/>
</dbReference>
<protein>
    <submittedName>
        <fullName evidence="3">Levanase</fullName>
        <ecNumber evidence="3">3.2.1.65</ecNumber>
    </submittedName>
</protein>
<name>A0A921NTC3_9RHOB</name>
<keyword evidence="3" id="KW-0326">Glycosidase</keyword>
<organism evidence="3 4">
    <name type="scientific">Profundibacterium mesophilum KAUST100406-0324</name>
    <dbReference type="NCBI Taxonomy" id="1037889"/>
    <lineage>
        <taxon>Bacteria</taxon>
        <taxon>Pseudomonadati</taxon>
        <taxon>Pseudomonadota</taxon>
        <taxon>Alphaproteobacteria</taxon>
        <taxon>Rhodobacterales</taxon>
        <taxon>Roseobacteraceae</taxon>
        <taxon>Profundibacterium</taxon>
    </lineage>
</organism>
<evidence type="ECO:0000259" key="2">
    <source>
        <dbReference type="Pfam" id="PF03625"/>
    </source>
</evidence>
<dbReference type="AlphaFoldDB" id="A0A921NTC3"/>
<evidence type="ECO:0000313" key="4">
    <source>
        <dbReference type="Proteomes" id="UP000698242"/>
    </source>
</evidence>
<dbReference type="PANTHER" id="PTHR38342:SF2">
    <property type="entry name" value="INNER MEMBRANE OR EXPORTED"/>
    <property type="match status" value="1"/>
</dbReference>
<dbReference type="OrthoDB" id="9799367at2"/>
<evidence type="ECO:0000313" key="3">
    <source>
        <dbReference type="EMBL" id="KAF0677597.1"/>
    </source>
</evidence>
<reference evidence="3" key="1">
    <citation type="submission" date="2013-03" db="EMBL/GenBank/DDBJ databases">
        <title>Genome Sequence of the Profundibacterium mesophilum strain KAUST100406-0324T from Red Sea, a novel genus in the family Rhodobacteraceae.</title>
        <authorList>
            <person name="Essack M."/>
            <person name="Alam I."/>
            <person name="Lafi F."/>
            <person name="Alawi W."/>
            <person name="Kamanu F."/>
            <person name="Al-Suwailem A."/>
            <person name="Lee O.O."/>
            <person name="Xu Y."/>
            <person name="Bajic V."/>
            <person name="Qian P.-Y."/>
            <person name="Archer J."/>
        </authorList>
    </citation>
    <scope>NUCLEOTIDE SEQUENCE</scope>
    <source>
        <strain evidence="3">KAUST100406-0324</strain>
    </source>
</reference>
<keyword evidence="1" id="KW-0732">Signal</keyword>
<proteinExistence type="predicted"/>
<dbReference type="Gene3D" id="3.30.310.70">
    <property type="entry name" value="TT1751-like domain"/>
    <property type="match status" value="1"/>
</dbReference>
<dbReference type="InterPro" id="IPR005180">
    <property type="entry name" value="DUF302"/>
</dbReference>
<dbReference type="GO" id="GO:0031219">
    <property type="term" value="F:levanase activity"/>
    <property type="evidence" value="ECO:0007669"/>
    <property type="project" value="UniProtKB-EC"/>
</dbReference>
<feature type="chain" id="PRO_5037622827" evidence="1">
    <location>
        <begin position="21"/>
        <end position="148"/>
    </location>
</feature>
<dbReference type="EC" id="3.2.1.65" evidence="3"/>
<dbReference type="RefSeq" id="WP_159963569.1">
    <property type="nucleotide sequence ID" value="NZ_APKE01000001.1"/>
</dbReference>
<feature type="domain" description="DUF302" evidence="2">
    <location>
        <begin position="53"/>
        <end position="112"/>
    </location>
</feature>
<dbReference type="Proteomes" id="UP000698242">
    <property type="component" value="Unassembled WGS sequence"/>
</dbReference>
<dbReference type="CDD" id="cd14797">
    <property type="entry name" value="DUF302"/>
    <property type="match status" value="1"/>
</dbReference>
<dbReference type="SUPFAM" id="SSF103247">
    <property type="entry name" value="TT1751-like"/>
    <property type="match status" value="1"/>
</dbReference>
<dbReference type="InterPro" id="IPR035923">
    <property type="entry name" value="TT1751-like_sf"/>
</dbReference>
<gene>
    <name evidence="3" type="ORF">PMES_00102</name>
</gene>
<evidence type="ECO:0000256" key="1">
    <source>
        <dbReference type="SAM" id="SignalP"/>
    </source>
</evidence>
<dbReference type="EMBL" id="APKE01000001">
    <property type="protein sequence ID" value="KAF0677597.1"/>
    <property type="molecule type" value="Genomic_DNA"/>
</dbReference>
<keyword evidence="4" id="KW-1185">Reference proteome</keyword>
<keyword evidence="3" id="KW-0378">Hydrolase</keyword>
<sequence>MFKTILAAGAVATLAIPAFADIERSKAHGNVGEAMARLEAAVKEAGATIFAKVDHAAGAREAGMTLADSQLLIFGNPALGTPAMQADALAGLYLPLKVLVYADAEGQTWVAYEEVEETLDNLDVDDDAEYVGKMEDALEKLAAAAAGE</sequence>
<dbReference type="Pfam" id="PF03625">
    <property type="entry name" value="DUF302"/>
    <property type="match status" value="1"/>
</dbReference>
<feature type="signal peptide" evidence="1">
    <location>
        <begin position="1"/>
        <end position="20"/>
    </location>
</feature>
<comment type="caution">
    <text evidence="3">The sequence shown here is derived from an EMBL/GenBank/DDBJ whole genome shotgun (WGS) entry which is preliminary data.</text>
</comment>